<organism evidence="1 2">
    <name type="scientific">Nonomuraea polychroma</name>
    <dbReference type="NCBI Taxonomy" id="46176"/>
    <lineage>
        <taxon>Bacteria</taxon>
        <taxon>Bacillati</taxon>
        <taxon>Actinomycetota</taxon>
        <taxon>Actinomycetes</taxon>
        <taxon>Streptosporangiales</taxon>
        <taxon>Streptosporangiaceae</taxon>
        <taxon>Nonomuraea</taxon>
    </lineage>
</organism>
<evidence type="ECO:0000313" key="1">
    <source>
        <dbReference type="EMBL" id="RVX44254.1"/>
    </source>
</evidence>
<dbReference type="Proteomes" id="UP000284824">
    <property type="component" value="Unassembled WGS sequence"/>
</dbReference>
<accession>A0A438MEV8</accession>
<proteinExistence type="predicted"/>
<evidence type="ECO:0000313" key="2">
    <source>
        <dbReference type="Proteomes" id="UP000284824"/>
    </source>
</evidence>
<sequence>MCRVTLLSGWSQGTLEPAVTASDLAWTYAQPTGLMANAHGAAAADVRAVGRRARRGVQARRKNKTLRAIGAGAVMQT</sequence>
<reference evidence="1 2" key="1">
    <citation type="submission" date="2019-01" db="EMBL/GenBank/DDBJ databases">
        <title>Sequencing the genomes of 1000 actinobacteria strains.</title>
        <authorList>
            <person name="Klenk H.-P."/>
        </authorList>
    </citation>
    <scope>NUCLEOTIDE SEQUENCE [LARGE SCALE GENOMIC DNA]</scope>
    <source>
        <strain evidence="1 2">DSM 43925</strain>
    </source>
</reference>
<dbReference type="AlphaFoldDB" id="A0A438MEV8"/>
<keyword evidence="2" id="KW-1185">Reference proteome</keyword>
<gene>
    <name evidence="1" type="ORF">EDD27_6983</name>
</gene>
<comment type="caution">
    <text evidence="1">The sequence shown here is derived from an EMBL/GenBank/DDBJ whole genome shotgun (WGS) entry which is preliminary data.</text>
</comment>
<name>A0A438MEV8_9ACTN</name>
<protein>
    <submittedName>
        <fullName evidence="1">Uncharacterized protein</fullName>
    </submittedName>
</protein>
<dbReference type="EMBL" id="SAUN01000001">
    <property type="protein sequence ID" value="RVX44254.1"/>
    <property type="molecule type" value="Genomic_DNA"/>
</dbReference>